<protein>
    <recommendedName>
        <fullName evidence="9">Sodium/hydrogen exchanger</fullName>
    </recommendedName>
</protein>
<evidence type="ECO:0000256" key="3">
    <source>
        <dbReference type="ARBA" id="ARBA00022692"/>
    </source>
</evidence>
<dbReference type="GO" id="GO:0005769">
    <property type="term" value="C:early endosome"/>
    <property type="evidence" value="ECO:0007669"/>
    <property type="project" value="TreeGrafter"/>
</dbReference>
<keyword evidence="7 11" id="KW-0472">Membrane</keyword>
<evidence type="ECO:0000256" key="2">
    <source>
        <dbReference type="ARBA" id="ARBA00022448"/>
    </source>
</evidence>
<evidence type="ECO:0000256" key="8">
    <source>
        <dbReference type="ARBA" id="ARBA00023201"/>
    </source>
</evidence>
<keyword evidence="6 9" id="KW-0406">Ion transport</keyword>
<accession>A0AAV5QU69</accession>
<evidence type="ECO:0000313" key="14">
    <source>
        <dbReference type="Proteomes" id="UP001360560"/>
    </source>
</evidence>
<feature type="transmembrane region" description="Helical" evidence="11">
    <location>
        <begin position="140"/>
        <end position="165"/>
    </location>
</feature>
<dbReference type="PANTHER" id="PTHR10110">
    <property type="entry name" value="SODIUM/HYDROGEN EXCHANGER"/>
    <property type="match status" value="1"/>
</dbReference>
<evidence type="ECO:0000256" key="11">
    <source>
        <dbReference type="SAM" id="Phobius"/>
    </source>
</evidence>
<evidence type="ECO:0000256" key="4">
    <source>
        <dbReference type="ARBA" id="ARBA00022989"/>
    </source>
</evidence>
<feature type="compositionally biased region" description="Polar residues" evidence="10">
    <location>
        <begin position="582"/>
        <end position="594"/>
    </location>
</feature>
<dbReference type="InterPro" id="IPR018422">
    <property type="entry name" value="Cation/H_exchanger_CPA1"/>
</dbReference>
<comment type="similarity">
    <text evidence="9">Belongs to the monovalent cation:proton antiporter 1 (CPA1) transporter (TC 2.A.36) family.</text>
</comment>
<feature type="transmembrane region" description="Helical" evidence="11">
    <location>
        <begin position="46"/>
        <end position="68"/>
    </location>
</feature>
<feature type="transmembrane region" description="Helical" evidence="11">
    <location>
        <begin position="435"/>
        <end position="459"/>
    </location>
</feature>
<reference evidence="13 14" key="1">
    <citation type="journal article" date="2023" name="Elife">
        <title>Identification of key yeast species and microbe-microbe interactions impacting larval growth of Drosophila in the wild.</title>
        <authorList>
            <person name="Mure A."/>
            <person name="Sugiura Y."/>
            <person name="Maeda R."/>
            <person name="Honda K."/>
            <person name="Sakurai N."/>
            <person name="Takahashi Y."/>
            <person name="Watada M."/>
            <person name="Katoh T."/>
            <person name="Gotoh A."/>
            <person name="Gotoh Y."/>
            <person name="Taniguchi I."/>
            <person name="Nakamura K."/>
            <person name="Hayashi T."/>
            <person name="Katayama T."/>
            <person name="Uemura T."/>
            <person name="Hattori Y."/>
        </authorList>
    </citation>
    <scope>NUCLEOTIDE SEQUENCE [LARGE SCALE GENOMIC DNA]</scope>
    <source>
        <strain evidence="13 14">SC-9</strain>
    </source>
</reference>
<organism evidence="13 14">
    <name type="scientific">Saccharomycopsis crataegensis</name>
    <dbReference type="NCBI Taxonomy" id="43959"/>
    <lineage>
        <taxon>Eukaryota</taxon>
        <taxon>Fungi</taxon>
        <taxon>Dikarya</taxon>
        <taxon>Ascomycota</taxon>
        <taxon>Saccharomycotina</taxon>
        <taxon>Saccharomycetes</taxon>
        <taxon>Saccharomycopsidaceae</taxon>
        <taxon>Saccharomycopsis</taxon>
    </lineage>
</organism>
<evidence type="ECO:0000256" key="10">
    <source>
        <dbReference type="SAM" id="MobiDB-lite"/>
    </source>
</evidence>
<dbReference type="Gene3D" id="6.10.140.1330">
    <property type="match status" value="1"/>
</dbReference>
<keyword evidence="3 9" id="KW-0812">Transmembrane</keyword>
<keyword evidence="9" id="KW-0050">Antiport</keyword>
<evidence type="ECO:0000256" key="1">
    <source>
        <dbReference type="ARBA" id="ARBA00004141"/>
    </source>
</evidence>
<evidence type="ECO:0000256" key="5">
    <source>
        <dbReference type="ARBA" id="ARBA00023053"/>
    </source>
</evidence>
<dbReference type="GO" id="GO:0007035">
    <property type="term" value="P:vacuolar acidification"/>
    <property type="evidence" value="ECO:0007669"/>
    <property type="project" value="TreeGrafter"/>
</dbReference>
<keyword evidence="2 9" id="KW-0813">Transport</keyword>
<keyword evidence="14" id="KW-1185">Reference proteome</keyword>
<comment type="subcellular location">
    <subcellularLocation>
        <location evidence="1">Membrane</location>
        <topology evidence="1">Multi-pass membrane protein</topology>
    </subcellularLocation>
</comment>
<feature type="transmembrane region" description="Helical" evidence="11">
    <location>
        <begin position="290"/>
        <end position="312"/>
    </location>
</feature>
<dbReference type="PANTHER" id="PTHR10110:SF187">
    <property type="entry name" value="SODIUM_HYDROGEN EXCHANGER"/>
    <property type="match status" value="1"/>
</dbReference>
<name>A0AAV5QU69_9ASCO</name>
<dbReference type="NCBIfam" id="TIGR00840">
    <property type="entry name" value="b_cpa1"/>
    <property type="match status" value="1"/>
</dbReference>
<dbReference type="GO" id="GO:0000329">
    <property type="term" value="C:fungal-type vacuole membrane"/>
    <property type="evidence" value="ECO:0007669"/>
    <property type="project" value="TreeGrafter"/>
</dbReference>
<dbReference type="RefSeq" id="XP_064855388.1">
    <property type="nucleotide sequence ID" value="XM_064999316.1"/>
</dbReference>
<dbReference type="AlphaFoldDB" id="A0AAV5QU69"/>
<feature type="transmembrane region" description="Helical" evidence="11">
    <location>
        <begin position="109"/>
        <end position="128"/>
    </location>
</feature>
<dbReference type="Proteomes" id="UP001360560">
    <property type="component" value="Unassembled WGS sequence"/>
</dbReference>
<feature type="transmembrane region" description="Helical" evidence="11">
    <location>
        <begin position="405"/>
        <end position="428"/>
    </location>
</feature>
<evidence type="ECO:0000256" key="7">
    <source>
        <dbReference type="ARBA" id="ARBA00023136"/>
    </source>
</evidence>
<dbReference type="GO" id="GO:0005770">
    <property type="term" value="C:late endosome"/>
    <property type="evidence" value="ECO:0007669"/>
    <property type="project" value="TreeGrafter"/>
</dbReference>
<dbReference type="Pfam" id="PF00999">
    <property type="entry name" value="Na_H_Exchanger"/>
    <property type="match status" value="1"/>
</dbReference>
<evidence type="ECO:0000313" key="13">
    <source>
        <dbReference type="EMBL" id="GMM38393.1"/>
    </source>
</evidence>
<feature type="compositionally biased region" description="Polar residues" evidence="10">
    <location>
        <begin position="537"/>
        <end position="547"/>
    </location>
</feature>
<feature type="region of interest" description="Disordered" evidence="10">
    <location>
        <begin position="575"/>
        <end position="594"/>
    </location>
</feature>
<feature type="region of interest" description="Disordered" evidence="10">
    <location>
        <begin position="497"/>
        <end position="566"/>
    </location>
</feature>
<evidence type="ECO:0000256" key="6">
    <source>
        <dbReference type="ARBA" id="ARBA00023065"/>
    </source>
</evidence>
<sequence>MSLLTLAKDVTYLLVKRAIDPDDLDASIPDDSGDDENSNPMAEEIFSSWAIFILLFLLGSALWTSYYLQQRRISSVHETVLSIFYGMIVGLIIRVSPGHYIQDTVTFNSSYFFNVLLPPIILNSGFELNQANFFKNIGSILVFAIPGTFISAMVLGIILFIWTSLGLEAINISFVDALSVGATLSATDPVTILSIFNAYKVDPKLYTIILGESLLNDAISIVMFETCQKFHGKSAQLSSLFQGIGLFLMTFTVSLVIGLAVGIMVALILKHSHIRRYPQTETCLILLFAYESYFFSNGCHMSGIVSLLFFGITLKHYAYYNMSRRTQIATKYIFQFLAQLSENFIFIYLGLSLFTEVELVYKPLLIIVTVISICVARWCAVFPLSRFVNFMYRSSNGPGQEEIPYQYQMMTFWAGLRGAVGVALAMGIQGEHKSTLLATVLVVVVLTVIIFGGTTAGMLEILGIKTGCVEENDSDDEFDIEAPRVGSILPTATNINPASSYRKPLKSGYSHKNSNEYNPKLTRSPYLDDDKGKSRHSSVSTNINRGNNFHLDDLSKSKPSSSSNLLDDEEITSELGDIPPLASTSTSNINLNNGESTTSLNSSIGQLADANANTGMTNLNLSHLLSPSNDSSTWFHEFDEQVLKPVLLDNIGASSSKNGNAGEGNRKRGDN</sequence>
<dbReference type="InterPro" id="IPR004709">
    <property type="entry name" value="NaH_exchanger"/>
</dbReference>
<keyword evidence="4 11" id="KW-1133">Transmembrane helix</keyword>
<gene>
    <name evidence="13" type="ORF">DASC09_057320</name>
</gene>
<comment type="caution">
    <text evidence="13">The sequence shown here is derived from an EMBL/GenBank/DDBJ whole genome shotgun (WGS) entry which is preliminary data.</text>
</comment>
<evidence type="ECO:0000256" key="9">
    <source>
        <dbReference type="RuleBase" id="RU003722"/>
    </source>
</evidence>
<dbReference type="GO" id="GO:0015385">
    <property type="term" value="F:sodium:proton antiporter activity"/>
    <property type="evidence" value="ECO:0007669"/>
    <property type="project" value="InterPro"/>
</dbReference>
<dbReference type="GO" id="GO:0015386">
    <property type="term" value="F:potassium:proton antiporter activity"/>
    <property type="evidence" value="ECO:0007669"/>
    <property type="project" value="TreeGrafter"/>
</dbReference>
<dbReference type="EMBL" id="BTFZ01000020">
    <property type="protein sequence ID" value="GMM38393.1"/>
    <property type="molecule type" value="Genomic_DNA"/>
</dbReference>
<feature type="transmembrane region" description="Helical" evidence="11">
    <location>
        <begin position="332"/>
        <end position="351"/>
    </location>
</feature>
<feature type="transmembrane region" description="Helical" evidence="11">
    <location>
        <begin position="244"/>
        <end position="269"/>
    </location>
</feature>
<feature type="transmembrane region" description="Helical" evidence="11">
    <location>
        <begin position="80"/>
        <end position="97"/>
    </location>
</feature>
<feature type="region of interest" description="Disordered" evidence="10">
    <location>
        <begin position="652"/>
        <end position="671"/>
    </location>
</feature>
<dbReference type="GeneID" id="90076381"/>
<evidence type="ECO:0000259" key="12">
    <source>
        <dbReference type="Pfam" id="PF00999"/>
    </source>
</evidence>
<dbReference type="PRINTS" id="PR01084">
    <property type="entry name" value="NAHEXCHNGR"/>
</dbReference>
<feature type="domain" description="Cation/H+ exchanger transmembrane" evidence="12">
    <location>
        <begin position="67"/>
        <end position="459"/>
    </location>
</feature>
<feature type="transmembrane region" description="Helical" evidence="11">
    <location>
        <begin position="363"/>
        <end position="385"/>
    </location>
</feature>
<keyword evidence="5" id="KW-0915">Sodium</keyword>
<proteinExistence type="inferred from homology"/>
<dbReference type="InterPro" id="IPR006153">
    <property type="entry name" value="Cation/H_exchanger_TM"/>
</dbReference>
<keyword evidence="8 9" id="KW-0739">Sodium transport</keyword>